<dbReference type="SMART" id="SM00054">
    <property type="entry name" value="EFh"/>
    <property type="match status" value="5"/>
</dbReference>
<evidence type="ECO:0000256" key="12">
    <source>
        <dbReference type="SAM" id="MobiDB-lite"/>
    </source>
</evidence>
<dbReference type="GO" id="GO:0005509">
    <property type="term" value="F:calcium ion binding"/>
    <property type="evidence" value="ECO:0007669"/>
    <property type="project" value="InterPro"/>
</dbReference>
<comment type="function">
    <text evidence="9">Probable molecular chaperone assisting protein biosynthesis and transport in the endoplasmic reticulum. Required for the proper biosynthesis and transport of pulmonary surfactant-associated protein A/SP-A, pulmonary surfactant-associated protein D/SP-D and the lipid transporter ABCA3. By regulating both the proper expression and the degradation through the endoplasmic reticulum-associated protein degradation pathway of these proteins plays a crucial role in pulmonary surfactant homeostasis. Has an anti-fibrotic activity by negatively regulating the secretion of type I and type III collagens. This calcium-binding protein also transiently associates with immature PCSK6 and regulates its secretion.</text>
</comment>
<feature type="domain" description="EF-hand" evidence="14">
    <location>
        <begin position="106"/>
        <end position="141"/>
    </location>
</feature>
<evidence type="ECO:0000256" key="11">
    <source>
        <dbReference type="ARBA" id="ARBA00072696"/>
    </source>
</evidence>
<dbReference type="Pfam" id="PF13499">
    <property type="entry name" value="EF-hand_7"/>
    <property type="match status" value="2"/>
</dbReference>
<dbReference type="GO" id="GO:0015031">
    <property type="term" value="P:protein transport"/>
    <property type="evidence" value="ECO:0007669"/>
    <property type="project" value="UniProtKB-ARBA"/>
</dbReference>
<dbReference type="InterPro" id="IPR002048">
    <property type="entry name" value="EF_hand_dom"/>
</dbReference>
<feature type="region of interest" description="Disordered" evidence="12">
    <location>
        <begin position="277"/>
        <end position="316"/>
    </location>
</feature>
<evidence type="ECO:0000256" key="6">
    <source>
        <dbReference type="ARBA" id="ARBA00022837"/>
    </source>
</evidence>
<feature type="compositionally biased region" description="Basic and acidic residues" evidence="12">
    <location>
        <begin position="280"/>
        <end position="299"/>
    </location>
</feature>
<comment type="caution">
    <text evidence="15">The sequence shown here is derived from an EMBL/GenBank/DDBJ whole genome shotgun (WGS) entry which is preliminary data.</text>
</comment>
<dbReference type="PROSITE" id="PS50222">
    <property type="entry name" value="EF_HAND_2"/>
    <property type="match status" value="4"/>
</dbReference>
<feature type="domain" description="EF-hand" evidence="14">
    <location>
        <begin position="70"/>
        <end position="105"/>
    </location>
</feature>
<evidence type="ECO:0000256" key="4">
    <source>
        <dbReference type="ARBA" id="ARBA00022737"/>
    </source>
</evidence>
<keyword evidence="4" id="KW-0677">Repeat</keyword>
<evidence type="ECO:0000256" key="1">
    <source>
        <dbReference type="ARBA" id="ARBA00004319"/>
    </source>
</evidence>
<dbReference type="Proteomes" id="UP000242188">
    <property type="component" value="Unassembled WGS sequence"/>
</dbReference>
<feature type="domain" description="EF-hand" evidence="14">
    <location>
        <begin position="267"/>
        <end position="302"/>
    </location>
</feature>
<dbReference type="PROSITE" id="PS00018">
    <property type="entry name" value="EF_HAND_1"/>
    <property type="match status" value="3"/>
</dbReference>
<dbReference type="SUPFAM" id="SSF47473">
    <property type="entry name" value="EF-hand"/>
    <property type="match status" value="2"/>
</dbReference>
<evidence type="ECO:0000313" key="15">
    <source>
        <dbReference type="EMBL" id="OWF46395.1"/>
    </source>
</evidence>
<evidence type="ECO:0000256" key="3">
    <source>
        <dbReference type="ARBA" id="ARBA00022729"/>
    </source>
</evidence>
<keyword evidence="16" id="KW-1185">Reference proteome</keyword>
<dbReference type="EMBL" id="NEDP02004192">
    <property type="protein sequence ID" value="OWF46395.1"/>
    <property type="molecule type" value="Genomic_DNA"/>
</dbReference>
<evidence type="ECO:0000256" key="9">
    <source>
        <dbReference type="ARBA" id="ARBA00056975"/>
    </source>
</evidence>
<dbReference type="AlphaFoldDB" id="A0A210QCG4"/>
<keyword evidence="5" id="KW-0256">Endoplasmic reticulum</keyword>
<evidence type="ECO:0000256" key="2">
    <source>
        <dbReference type="ARBA" id="ARBA00022723"/>
    </source>
</evidence>
<protein>
    <recommendedName>
        <fullName evidence="11">Reticulocalbin-3</fullName>
    </recommendedName>
</protein>
<accession>A0A210QCG4</accession>
<proteinExistence type="predicted"/>
<evidence type="ECO:0000256" key="8">
    <source>
        <dbReference type="ARBA" id="ARBA00023186"/>
    </source>
</evidence>
<dbReference type="InterPro" id="IPR018247">
    <property type="entry name" value="EF_Hand_1_Ca_BS"/>
</dbReference>
<name>A0A210QCG4_MIZYE</name>
<dbReference type="Pfam" id="PF13202">
    <property type="entry name" value="EF-hand_5"/>
    <property type="match status" value="1"/>
</dbReference>
<feature type="chain" id="PRO_5012645678" description="Reticulocalbin-3" evidence="13">
    <location>
        <begin position="20"/>
        <end position="316"/>
    </location>
</feature>
<sequence>MKLVCCAVLLLVSCHWSCGDQEQTQHGSHHVQSDSHHFDGNGEHNAHFDHEAILGSKELEEEFDTLPPEEAKRRLSLLYKQMDVDGDTFVTEEELMKWVMESFKKLDAEDSLEEFEKQDKDKDGKLTWREFISEVYGYNSEDMEDYNKLTDDDLEDFNKVISEDQEKFKIADLNKDEALDEEEYRAFTHPYDYVHMHEIELTRAQKDYDKDGDGYISKLEYVKRDGEGDREMEIYEEEQFSSYDRDGDGKLDREEIVEWVLPSNREASLEEAQHLIQHADTNKDGKLSEEEMVDKHDEFVGSQATNYGGYLPKDEL</sequence>
<keyword evidence="8" id="KW-0143">Chaperone</keyword>
<evidence type="ECO:0000313" key="16">
    <source>
        <dbReference type="Proteomes" id="UP000242188"/>
    </source>
</evidence>
<dbReference type="FunFam" id="1.10.238.10:FF:000104">
    <property type="entry name" value="calumenin isoform X1"/>
    <property type="match status" value="1"/>
</dbReference>
<comment type="subcellular location">
    <subcellularLocation>
        <location evidence="1">Endoplasmic reticulum lumen</location>
    </subcellularLocation>
</comment>
<comment type="subunit">
    <text evidence="10">Interacts with PCSK6 (immature form including the propeptide); probably involved in the maturation and the secretion of PCSK6.</text>
</comment>
<reference evidence="15 16" key="1">
    <citation type="journal article" date="2017" name="Nat. Ecol. Evol.">
        <title>Scallop genome provides insights into evolution of bilaterian karyotype and development.</title>
        <authorList>
            <person name="Wang S."/>
            <person name="Zhang J."/>
            <person name="Jiao W."/>
            <person name="Li J."/>
            <person name="Xun X."/>
            <person name="Sun Y."/>
            <person name="Guo X."/>
            <person name="Huan P."/>
            <person name="Dong B."/>
            <person name="Zhang L."/>
            <person name="Hu X."/>
            <person name="Sun X."/>
            <person name="Wang J."/>
            <person name="Zhao C."/>
            <person name="Wang Y."/>
            <person name="Wang D."/>
            <person name="Huang X."/>
            <person name="Wang R."/>
            <person name="Lv J."/>
            <person name="Li Y."/>
            <person name="Zhang Z."/>
            <person name="Liu B."/>
            <person name="Lu W."/>
            <person name="Hui Y."/>
            <person name="Liang J."/>
            <person name="Zhou Z."/>
            <person name="Hou R."/>
            <person name="Li X."/>
            <person name="Liu Y."/>
            <person name="Li H."/>
            <person name="Ning X."/>
            <person name="Lin Y."/>
            <person name="Zhao L."/>
            <person name="Xing Q."/>
            <person name="Dou J."/>
            <person name="Li Y."/>
            <person name="Mao J."/>
            <person name="Guo H."/>
            <person name="Dou H."/>
            <person name="Li T."/>
            <person name="Mu C."/>
            <person name="Jiang W."/>
            <person name="Fu Q."/>
            <person name="Fu X."/>
            <person name="Miao Y."/>
            <person name="Liu J."/>
            <person name="Yu Q."/>
            <person name="Li R."/>
            <person name="Liao H."/>
            <person name="Li X."/>
            <person name="Kong Y."/>
            <person name="Jiang Z."/>
            <person name="Chourrout D."/>
            <person name="Li R."/>
            <person name="Bao Z."/>
        </authorList>
    </citation>
    <scope>NUCLEOTIDE SEQUENCE [LARGE SCALE GENOMIC DNA]</scope>
    <source>
        <strain evidence="15 16">PY_sf001</strain>
    </source>
</reference>
<evidence type="ECO:0000259" key="14">
    <source>
        <dbReference type="PROSITE" id="PS50222"/>
    </source>
</evidence>
<dbReference type="InterPro" id="IPR011992">
    <property type="entry name" value="EF-hand-dom_pair"/>
</dbReference>
<dbReference type="OrthoDB" id="6223661at2759"/>
<organism evidence="15 16">
    <name type="scientific">Mizuhopecten yessoensis</name>
    <name type="common">Japanese scallop</name>
    <name type="synonym">Patinopecten yessoensis</name>
    <dbReference type="NCBI Taxonomy" id="6573"/>
    <lineage>
        <taxon>Eukaryota</taxon>
        <taxon>Metazoa</taxon>
        <taxon>Spiralia</taxon>
        <taxon>Lophotrochozoa</taxon>
        <taxon>Mollusca</taxon>
        <taxon>Bivalvia</taxon>
        <taxon>Autobranchia</taxon>
        <taxon>Pteriomorphia</taxon>
        <taxon>Pectinida</taxon>
        <taxon>Pectinoidea</taxon>
        <taxon>Pectinidae</taxon>
        <taxon>Mizuhopecten</taxon>
    </lineage>
</organism>
<feature type="domain" description="EF-hand" evidence="14">
    <location>
        <begin position="231"/>
        <end position="266"/>
    </location>
</feature>
<keyword evidence="2" id="KW-0479">Metal-binding</keyword>
<evidence type="ECO:0000256" key="5">
    <source>
        <dbReference type="ARBA" id="ARBA00022824"/>
    </source>
</evidence>
<gene>
    <name evidence="15" type="ORF">KP79_PYT09319</name>
</gene>
<keyword evidence="6" id="KW-0106">Calcium</keyword>
<dbReference type="PANTHER" id="PTHR10827:SF95">
    <property type="entry name" value="LD34388P"/>
    <property type="match status" value="1"/>
</dbReference>
<evidence type="ECO:0000256" key="13">
    <source>
        <dbReference type="SAM" id="SignalP"/>
    </source>
</evidence>
<evidence type="ECO:0000256" key="10">
    <source>
        <dbReference type="ARBA" id="ARBA00063143"/>
    </source>
</evidence>
<keyword evidence="7" id="KW-0325">Glycoprotein</keyword>
<dbReference type="Gene3D" id="1.10.238.10">
    <property type="entry name" value="EF-hand"/>
    <property type="match status" value="3"/>
</dbReference>
<feature type="signal peptide" evidence="13">
    <location>
        <begin position="1"/>
        <end position="19"/>
    </location>
</feature>
<evidence type="ECO:0000256" key="7">
    <source>
        <dbReference type="ARBA" id="ARBA00023180"/>
    </source>
</evidence>
<dbReference type="STRING" id="6573.A0A210QCG4"/>
<dbReference type="GO" id="GO:0005788">
    <property type="term" value="C:endoplasmic reticulum lumen"/>
    <property type="evidence" value="ECO:0007669"/>
    <property type="project" value="UniProtKB-SubCell"/>
</dbReference>
<dbReference type="PANTHER" id="PTHR10827">
    <property type="entry name" value="RETICULOCALBIN"/>
    <property type="match status" value="1"/>
</dbReference>
<keyword evidence="3 13" id="KW-0732">Signal</keyword>